<sequence length="102" mass="11855">MKSKADLLKYAIVELKRLFPNAPFLGIRSEVFEGTQVKVESLEELLDVCNKLNLLVEYYLDEDTGKVHFSTAYQGRIFVHECIVEELYDITNRLRELKESVV</sequence>
<protein>
    <submittedName>
        <fullName evidence="1">Uncharacterized protein</fullName>
    </submittedName>
</protein>
<dbReference type="HOGENOM" id="CLU_2271134_0_0_2"/>
<accession>A0A075LY93</accession>
<evidence type="ECO:0000313" key="2">
    <source>
        <dbReference type="Proteomes" id="UP000027981"/>
    </source>
</evidence>
<dbReference type="EMBL" id="CP006019">
    <property type="protein sequence ID" value="AIF69558.1"/>
    <property type="molecule type" value="Genomic_DNA"/>
</dbReference>
<dbReference type="KEGG" id="ppac:PAP_05790"/>
<dbReference type="AlphaFoldDB" id="A0A075LY93"/>
<reference evidence="1 2" key="2">
    <citation type="journal article" date="2015" name="Genome Announc.">
        <title>Complete Genome Sequence of Hyperthermophilic Piezophilic Archaeon Palaeococcus pacificus DY20341T, Isolated from Deep-Sea Hydrothermal Sediments.</title>
        <authorList>
            <person name="Zeng X."/>
            <person name="Jebbar M."/>
            <person name="Shao Z."/>
        </authorList>
    </citation>
    <scope>NUCLEOTIDE SEQUENCE [LARGE SCALE GENOMIC DNA]</scope>
    <source>
        <strain evidence="1 2">DY20341</strain>
    </source>
</reference>
<name>A0A075LY93_9EURY</name>
<keyword evidence="2" id="KW-1185">Reference proteome</keyword>
<dbReference type="OrthoDB" id="103471at2157"/>
<dbReference type="RefSeq" id="WP_048165102.1">
    <property type="nucleotide sequence ID" value="NZ_CP006019.1"/>
</dbReference>
<organism evidence="1 2">
    <name type="scientific">Palaeococcus pacificus DY20341</name>
    <dbReference type="NCBI Taxonomy" id="1343739"/>
    <lineage>
        <taxon>Archaea</taxon>
        <taxon>Methanobacteriati</taxon>
        <taxon>Methanobacteriota</taxon>
        <taxon>Thermococci</taxon>
        <taxon>Thermococcales</taxon>
        <taxon>Thermococcaceae</taxon>
        <taxon>Palaeococcus</taxon>
    </lineage>
</organism>
<proteinExistence type="predicted"/>
<dbReference type="eggNOG" id="ENOG502N58S">
    <property type="taxonomic scope" value="Archaea"/>
</dbReference>
<evidence type="ECO:0000313" key="1">
    <source>
        <dbReference type="EMBL" id="AIF69558.1"/>
    </source>
</evidence>
<dbReference type="STRING" id="1343739.PAP_05790"/>
<gene>
    <name evidence="1" type="ORF">PAP_05790</name>
</gene>
<dbReference type="Proteomes" id="UP000027981">
    <property type="component" value="Chromosome"/>
</dbReference>
<dbReference type="GeneID" id="24842281"/>
<reference evidence="2" key="1">
    <citation type="submission" date="2013-06" db="EMBL/GenBank/DDBJ databases">
        <title>Complete Genome Sequence of Hyperthermophilic Palaeococcus pacificus DY20341T, Isolated from a Deep-Sea Hydrothermal Sediments.</title>
        <authorList>
            <person name="Zeng X."/>
            <person name="Shao Z."/>
        </authorList>
    </citation>
    <scope>NUCLEOTIDE SEQUENCE [LARGE SCALE GENOMIC DNA]</scope>
    <source>
        <strain evidence="2">DY20341</strain>
    </source>
</reference>